<dbReference type="SUPFAM" id="SSF49742">
    <property type="entry name" value="PHM/PNGase F"/>
    <property type="match status" value="1"/>
</dbReference>
<dbReference type="InterPro" id="IPR000945">
    <property type="entry name" value="DBH-like"/>
</dbReference>
<sequence length="105" mass="12233">MQHTKRISKNDTMRVLFLYSKEKPQKGSNVTLPQPLVAFKGSRSIFLTQRSSQDELLNAPSVSILELRNEDVELPDSDESLYWCKIFKLDDFAQKHHLVRVSEKR</sequence>
<dbReference type="Proteomes" id="UP000075901">
    <property type="component" value="Unassembled WGS sequence"/>
</dbReference>
<reference evidence="2" key="1">
    <citation type="submission" date="2013-09" db="EMBL/GenBank/DDBJ databases">
        <title>The Genome Sequence of Anopheles maculatus species B.</title>
        <authorList>
            <consortium name="The Broad Institute Genomics Platform"/>
            <person name="Neafsey D.E."/>
            <person name="Besansky N."/>
            <person name="Howell P."/>
            <person name="Walton C."/>
            <person name="Young S.K."/>
            <person name="Zeng Q."/>
            <person name="Gargeya S."/>
            <person name="Fitzgerald M."/>
            <person name="Haas B."/>
            <person name="Abouelleil A."/>
            <person name="Allen A.W."/>
            <person name="Alvarado L."/>
            <person name="Arachchi H.M."/>
            <person name="Berlin A.M."/>
            <person name="Chapman S.B."/>
            <person name="Gainer-Dewar J."/>
            <person name="Goldberg J."/>
            <person name="Griggs A."/>
            <person name="Gujja S."/>
            <person name="Hansen M."/>
            <person name="Howarth C."/>
            <person name="Imamovic A."/>
            <person name="Ireland A."/>
            <person name="Larimer J."/>
            <person name="McCowan C."/>
            <person name="Murphy C."/>
            <person name="Pearson M."/>
            <person name="Poon T.W."/>
            <person name="Priest M."/>
            <person name="Roberts A."/>
            <person name="Saif S."/>
            <person name="Shea T."/>
            <person name="Sisk P."/>
            <person name="Sykes S."/>
            <person name="Wortman J."/>
            <person name="Nusbaum C."/>
            <person name="Birren B."/>
        </authorList>
    </citation>
    <scope>NUCLEOTIDE SEQUENCE [LARGE SCALE GENOMIC DNA]</scope>
    <source>
        <strain evidence="2">maculatus3</strain>
    </source>
</reference>
<keyword evidence="2" id="KW-1185">Reference proteome</keyword>
<dbReference type="GO" id="GO:0042421">
    <property type="term" value="P:norepinephrine biosynthetic process"/>
    <property type="evidence" value="ECO:0007669"/>
    <property type="project" value="TreeGrafter"/>
</dbReference>
<dbReference type="EnsemblMetazoa" id="AMAM004436-RA">
    <property type="protein sequence ID" value="AMAM004436-PA"/>
    <property type="gene ID" value="AMAM004436"/>
</dbReference>
<dbReference type="Gene3D" id="2.60.120.310">
    <property type="entry name" value="Copper type II, ascorbate-dependent monooxygenase, N-terminal domain"/>
    <property type="match status" value="1"/>
</dbReference>
<evidence type="ECO:0000313" key="1">
    <source>
        <dbReference type="EnsemblMetazoa" id="AMAM004436-PA"/>
    </source>
</evidence>
<name>A0A182SD80_9DIPT</name>
<dbReference type="GO" id="GO:0005615">
    <property type="term" value="C:extracellular space"/>
    <property type="evidence" value="ECO:0007669"/>
    <property type="project" value="TreeGrafter"/>
</dbReference>
<reference evidence="1" key="2">
    <citation type="submission" date="2020-05" db="UniProtKB">
        <authorList>
            <consortium name="EnsemblMetazoa"/>
        </authorList>
    </citation>
    <scope>IDENTIFICATION</scope>
    <source>
        <strain evidence="1">maculatus3</strain>
    </source>
</reference>
<dbReference type="GO" id="GO:0042420">
    <property type="term" value="P:dopamine catabolic process"/>
    <property type="evidence" value="ECO:0007669"/>
    <property type="project" value="TreeGrafter"/>
</dbReference>
<dbReference type="InterPro" id="IPR008977">
    <property type="entry name" value="PHM/PNGase_F_dom_sf"/>
</dbReference>
<dbReference type="AlphaFoldDB" id="A0A182SD80"/>
<dbReference type="GO" id="GO:0006589">
    <property type="term" value="P:octopamine biosynthetic process"/>
    <property type="evidence" value="ECO:0007669"/>
    <property type="project" value="TreeGrafter"/>
</dbReference>
<dbReference type="PANTHER" id="PTHR10157">
    <property type="entry name" value="DOPAMINE BETA HYDROXYLASE RELATED"/>
    <property type="match status" value="1"/>
</dbReference>
<dbReference type="PANTHER" id="PTHR10157:SF40">
    <property type="entry name" value="MOXD1 HOMOLOG 2"/>
    <property type="match status" value="1"/>
</dbReference>
<evidence type="ECO:0000313" key="2">
    <source>
        <dbReference type="Proteomes" id="UP000075901"/>
    </source>
</evidence>
<organism evidence="1 2">
    <name type="scientific">Anopheles maculatus</name>
    <dbReference type="NCBI Taxonomy" id="74869"/>
    <lineage>
        <taxon>Eukaryota</taxon>
        <taxon>Metazoa</taxon>
        <taxon>Ecdysozoa</taxon>
        <taxon>Arthropoda</taxon>
        <taxon>Hexapoda</taxon>
        <taxon>Insecta</taxon>
        <taxon>Pterygota</taxon>
        <taxon>Neoptera</taxon>
        <taxon>Endopterygota</taxon>
        <taxon>Diptera</taxon>
        <taxon>Nematocera</taxon>
        <taxon>Culicoidea</taxon>
        <taxon>Culicidae</taxon>
        <taxon>Anophelinae</taxon>
        <taxon>Anopheles</taxon>
        <taxon>Anopheles maculatus group</taxon>
    </lineage>
</organism>
<dbReference type="GO" id="GO:0004500">
    <property type="term" value="F:dopamine beta-monooxygenase activity"/>
    <property type="evidence" value="ECO:0007669"/>
    <property type="project" value="InterPro"/>
</dbReference>
<dbReference type="GO" id="GO:0005507">
    <property type="term" value="F:copper ion binding"/>
    <property type="evidence" value="ECO:0007669"/>
    <property type="project" value="InterPro"/>
</dbReference>
<protein>
    <submittedName>
        <fullName evidence="1">Uncharacterized protein</fullName>
    </submittedName>
</protein>
<dbReference type="InterPro" id="IPR036939">
    <property type="entry name" value="Cu2_ascorb_mOase_N_sf"/>
</dbReference>
<dbReference type="VEuPathDB" id="VectorBase:AMAM004436"/>
<dbReference type="GO" id="GO:0030667">
    <property type="term" value="C:secretory granule membrane"/>
    <property type="evidence" value="ECO:0007669"/>
    <property type="project" value="TreeGrafter"/>
</dbReference>
<accession>A0A182SD80</accession>
<proteinExistence type="predicted"/>